<feature type="binding site" evidence="4">
    <location>
        <position position="160"/>
    </location>
    <ligand>
        <name>Zn(2+)</name>
        <dbReference type="ChEBI" id="CHEBI:29105"/>
    </ligand>
</feature>
<feature type="domain" description="Deacetylase sirtuin-type" evidence="5">
    <location>
        <begin position="1"/>
        <end position="264"/>
    </location>
</feature>
<name>A0ABU3B3H0_9GAMM</name>
<keyword evidence="4" id="KW-0479">Metal-binding</keyword>
<dbReference type="PROSITE" id="PS50305">
    <property type="entry name" value="SIRTUIN"/>
    <property type="match status" value="1"/>
</dbReference>
<dbReference type="Gene3D" id="3.40.50.1220">
    <property type="entry name" value="TPP-binding domain"/>
    <property type="match status" value="1"/>
</dbReference>
<keyword evidence="4" id="KW-0862">Zinc</keyword>
<evidence type="ECO:0000256" key="3">
    <source>
        <dbReference type="ARBA" id="ARBA00023027"/>
    </source>
</evidence>
<dbReference type="SUPFAM" id="SSF52467">
    <property type="entry name" value="DHS-like NAD/FAD-binding domain"/>
    <property type="match status" value="1"/>
</dbReference>
<evidence type="ECO:0000313" key="7">
    <source>
        <dbReference type="Proteomes" id="UP001259982"/>
    </source>
</evidence>
<dbReference type="InterPro" id="IPR026590">
    <property type="entry name" value="Ssirtuin_cat_dom"/>
</dbReference>
<evidence type="ECO:0000256" key="1">
    <source>
        <dbReference type="ARBA" id="ARBA00012928"/>
    </source>
</evidence>
<evidence type="ECO:0000259" key="5">
    <source>
        <dbReference type="PROSITE" id="PS50305"/>
    </source>
</evidence>
<feature type="binding site" evidence="4">
    <location>
        <position position="139"/>
    </location>
    <ligand>
        <name>Zn(2+)</name>
        <dbReference type="ChEBI" id="CHEBI:29105"/>
    </ligand>
</feature>
<dbReference type="PANTHER" id="PTHR11085:SF4">
    <property type="entry name" value="NAD-DEPENDENT PROTEIN DEACYLASE"/>
    <property type="match status" value="1"/>
</dbReference>
<keyword evidence="7" id="KW-1185">Reference proteome</keyword>
<dbReference type="InterPro" id="IPR026591">
    <property type="entry name" value="Sirtuin_cat_small_dom_sf"/>
</dbReference>
<keyword evidence="6" id="KW-0012">Acyltransferase</keyword>
<dbReference type="InterPro" id="IPR050134">
    <property type="entry name" value="NAD-dep_sirtuin_deacylases"/>
</dbReference>
<dbReference type="InterPro" id="IPR029035">
    <property type="entry name" value="DHS-like_NAD/FAD-binding_dom"/>
</dbReference>
<dbReference type="PANTHER" id="PTHR11085">
    <property type="entry name" value="NAD-DEPENDENT PROTEIN DEACYLASE SIRTUIN-5, MITOCHONDRIAL-RELATED"/>
    <property type="match status" value="1"/>
</dbReference>
<dbReference type="RefSeq" id="WP_311656559.1">
    <property type="nucleotide sequence ID" value="NZ_JAVRHY010000001.1"/>
</dbReference>
<accession>A0ABU3B3H0</accession>
<keyword evidence="2 6" id="KW-0808">Transferase</keyword>
<protein>
    <recommendedName>
        <fullName evidence="1">protein acetyllysine N-acetyltransferase</fullName>
        <ecNumber evidence="1">2.3.1.286</ecNumber>
    </recommendedName>
</protein>
<comment type="caution">
    <text evidence="6">The sequence shown here is derived from an EMBL/GenBank/DDBJ whole genome shotgun (WGS) entry which is preliminary data.</text>
</comment>
<dbReference type="NCBIfam" id="NF001753">
    <property type="entry name" value="PRK00481.1-3"/>
    <property type="match status" value="1"/>
</dbReference>
<reference evidence="6 7" key="1">
    <citation type="submission" date="2023-09" db="EMBL/GenBank/DDBJ databases">
        <authorList>
            <person name="Rey-Velasco X."/>
        </authorList>
    </citation>
    <scope>NUCLEOTIDE SEQUENCE [LARGE SCALE GENOMIC DNA]</scope>
    <source>
        <strain evidence="6 7">P385</strain>
    </source>
</reference>
<dbReference type="CDD" id="cd01407">
    <property type="entry name" value="SIR2-fam"/>
    <property type="match status" value="1"/>
</dbReference>
<feature type="active site" description="Proton acceptor" evidence="4">
    <location>
        <position position="131"/>
    </location>
</feature>
<dbReference type="Gene3D" id="3.30.1600.10">
    <property type="entry name" value="SIR2/SIRT2 'Small Domain"/>
    <property type="match status" value="1"/>
</dbReference>
<feature type="binding site" evidence="4">
    <location>
        <position position="142"/>
    </location>
    <ligand>
        <name>Zn(2+)</name>
        <dbReference type="ChEBI" id="CHEBI:29105"/>
    </ligand>
</feature>
<sequence length="266" mass="27949">MAGHDNDLAAITAVAGRLARAERLLVITGAGMSADSGLPTYRGVGGLYNDGGTDDGIPIEMALSGGMYAQRPALTWKYISQIEQACRGARPNAGHQVLARLEKGGRQVTIVTQNVDGFHGQAGSGDVIEMHGNLHQLRCPACNHREQVPDFADLAIPPVCPACDGMLRPRVVLFDEMLPDIAVARYEQALAQGPDMVMSIGTTAVFPYIAEPIRQAVREGIPTVDINPVASPLSRAVDHHLAMPAAAALTAIELALATSGLGETAT</sequence>
<dbReference type="Proteomes" id="UP001259982">
    <property type="component" value="Unassembled WGS sequence"/>
</dbReference>
<evidence type="ECO:0000256" key="4">
    <source>
        <dbReference type="PROSITE-ProRule" id="PRU00236"/>
    </source>
</evidence>
<dbReference type="EMBL" id="JAVRHY010000001">
    <property type="protein sequence ID" value="MDT0617003.1"/>
    <property type="molecule type" value="Genomic_DNA"/>
</dbReference>
<evidence type="ECO:0000256" key="2">
    <source>
        <dbReference type="ARBA" id="ARBA00022679"/>
    </source>
</evidence>
<dbReference type="Pfam" id="PF02146">
    <property type="entry name" value="SIR2"/>
    <property type="match status" value="1"/>
</dbReference>
<feature type="binding site" evidence="4">
    <location>
        <position position="163"/>
    </location>
    <ligand>
        <name>Zn(2+)</name>
        <dbReference type="ChEBI" id="CHEBI:29105"/>
    </ligand>
</feature>
<dbReference type="GO" id="GO:0034979">
    <property type="term" value="F:NAD-dependent protein lysine deacetylase activity"/>
    <property type="evidence" value="ECO:0007669"/>
    <property type="project" value="UniProtKB-EC"/>
</dbReference>
<evidence type="ECO:0000313" key="6">
    <source>
        <dbReference type="EMBL" id="MDT0617003.1"/>
    </source>
</evidence>
<keyword evidence="3" id="KW-0520">NAD</keyword>
<dbReference type="EC" id="2.3.1.286" evidence="1"/>
<dbReference type="InterPro" id="IPR003000">
    <property type="entry name" value="Sirtuin"/>
</dbReference>
<organism evidence="6 7">
    <name type="scientific">Spectribacter acetivorans</name>
    <dbReference type="NCBI Taxonomy" id="3075603"/>
    <lineage>
        <taxon>Bacteria</taxon>
        <taxon>Pseudomonadati</taxon>
        <taxon>Pseudomonadota</taxon>
        <taxon>Gammaproteobacteria</taxon>
        <taxon>Salinisphaerales</taxon>
        <taxon>Salinisphaeraceae</taxon>
        <taxon>Spectribacter</taxon>
    </lineage>
</organism>
<proteinExistence type="predicted"/>
<gene>
    <name evidence="6" type="ORF">RM531_00805</name>
</gene>